<dbReference type="CDD" id="cd16936">
    <property type="entry name" value="HATPase_RsbW-like"/>
    <property type="match status" value="1"/>
</dbReference>
<organism evidence="4 5">
    <name type="scientific">Streptomyces angustmyceticus</name>
    <dbReference type="NCBI Taxonomy" id="285578"/>
    <lineage>
        <taxon>Bacteria</taxon>
        <taxon>Bacillati</taxon>
        <taxon>Actinomycetota</taxon>
        <taxon>Actinomycetes</taxon>
        <taxon>Kitasatosporales</taxon>
        <taxon>Streptomycetaceae</taxon>
        <taxon>Streptomyces</taxon>
    </lineage>
</organism>
<keyword evidence="5" id="KW-1185">Reference proteome</keyword>
<accession>A0A5J4LDM9</accession>
<dbReference type="EMBL" id="BLAG01000013">
    <property type="protein sequence ID" value="GES32303.1"/>
    <property type="molecule type" value="Genomic_DNA"/>
</dbReference>
<evidence type="ECO:0000256" key="2">
    <source>
        <dbReference type="SAM" id="MobiDB-lite"/>
    </source>
</evidence>
<dbReference type="SUPFAM" id="SSF55874">
    <property type="entry name" value="ATPase domain of HSP90 chaperone/DNA topoisomerase II/histidine kinase"/>
    <property type="match status" value="1"/>
</dbReference>
<dbReference type="Proteomes" id="UP000325598">
    <property type="component" value="Unassembled WGS sequence"/>
</dbReference>
<feature type="region of interest" description="Disordered" evidence="2">
    <location>
        <begin position="1"/>
        <end position="30"/>
    </location>
</feature>
<dbReference type="PANTHER" id="PTHR35526">
    <property type="entry name" value="ANTI-SIGMA-F FACTOR RSBW-RELATED"/>
    <property type="match status" value="1"/>
</dbReference>
<evidence type="ECO:0000313" key="4">
    <source>
        <dbReference type="EMBL" id="GES32303.1"/>
    </source>
</evidence>
<feature type="domain" description="Histidine kinase/HSP90-like ATPase" evidence="3">
    <location>
        <begin position="106"/>
        <end position="210"/>
    </location>
</feature>
<dbReference type="RefSeq" id="WP_158101141.1">
    <property type="nucleotide sequence ID" value="NZ_BLAG01000013.1"/>
</dbReference>
<protein>
    <recommendedName>
        <fullName evidence="3">Histidine kinase/HSP90-like ATPase domain-containing protein</fullName>
    </recommendedName>
</protein>
<keyword evidence="1" id="KW-0723">Serine/threonine-protein kinase</keyword>
<dbReference type="GeneID" id="96753439"/>
<evidence type="ECO:0000313" key="5">
    <source>
        <dbReference type="Proteomes" id="UP000325598"/>
    </source>
</evidence>
<reference evidence="4 5" key="1">
    <citation type="submission" date="2019-10" db="EMBL/GenBank/DDBJ databases">
        <title>Whole genome shotgun sequence of Streptomyces angustmyceticus NBRC 3934.</title>
        <authorList>
            <person name="Hosoyama A."/>
            <person name="Ichikawa N."/>
            <person name="Kimura A."/>
            <person name="Kitahashi Y."/>
            <person name="Komaki H."/>
            <person name="Uohara A."/>
        </authorList>
    </citation>
    <scope>NUCLEOTIDE SEQUENCE [LARGE SCALE GENOMIC DNA]</scope>
    <source>
        <strain evidence="4 5">NBRC 3934</strain>
    </source>
</reference>
<dbReference type="GO" id="GO:0004674">
    <property type="term" value="F:protein serine/threonine kinase activity"/>
    <property type="evidence" value="ECO:0007669"/>
    <property type="project" value="UniProtKB-KW"/>
</dbReference>
<name>A0A5J4LDM9_9ACTN</name>
<dbReference type="AlphaFoldDB" id="A0A5J4LDM9"/>
<dbReference type="PANTHER" id="PTHR35526:SF3">
    <property type="entry name" value="ANTI-SIGMA-F FACTOR RSBW"/>
    <property type="match status" value="1"/>
</dbReference>
<sequence>MNADDTSLRRLPWVGEDGRPGYLSTDGTGPVSRLVNRLEAMRPGGASGPPDQTPDVFADFGRDPEPELGSPDGRLTDALWGALKQSSTPLQALGLWSLPGGDLSSACAARHYVRTMACWWDVAPEQVEALELIAGELVGNALKYSDSRLIAVALSRTARTACIGVSDEGHGCVAEPVRPGPEQEGGCGLLIVEALADRWGRRKLEGGFAVRAEMVLKR</sequence>
<dbReference type="InterPro" id="IPR003594">
    <property type="entry name" value="HATPase_dom"/>
</dbReference>
<dbReference type="InterPro" id="IPR036890">
    <property type="entry name" value="HATPase_C_sf"/>
</dbReference>
<keyword evidence="1" id="KW-0808">Transferase</keyword>
<dbReference type="InterPro" id="IPR050267">
    <property type="entry name" value="Anti-sigma-factor_SerPK"/>
</dbReference>
<gene>
    <name evidence="4" type="ORF">San01_47900</name>
</gene>
<dbReference type="Gene3D" id="3.30.565.10">
    <property type="entry name" value="Histidine kinase-like ATPase, C-terminal domain"/>
    <property type="match status" value="1"/>
</dbReference>
<comment type="caution">
    <text evidence="4">The sequence shown here is derived from an EMBL/GenBank/DDBJ whole genome shotgun (WGS) entry which is preliminary data.</text>
</comment>
<dbReference type="Pfam" id="PF13581">
    <property type="entry name" value="HATPase_c_2"/>
    <property type="match status" value="1"/>
</dbReference>
<evidence type="ECO:0000256" key="1">
    <source>
        <dbReference type="ARBA" id="ARBA00022527"/>
    </source>
</evidence>
<proteinExistence type="predicted"/>
<evidence type="ECO:0000259" key="3">
    <source>
        <dbReference type="Pfam" id="PF13581"/>
    </source>
</evidence>
<keyword evidence="1" id="KW-0418">Kinase</keyword>